<dbReference type="AlphaFoldDB" id="A0A261GCN2"/>
<keyword evidence="2" id="KW-0808">Transferase</keyword>
<dbReference type="GO" id="GO:0016301">
    <property type="term" value="F:kinase activity"/>
    <property type="evidence" value="ECO:0007669"/>
    <property type="project" value="UniProtKB-KW"/>
</dbReference>
<keyword evidence="2" id="KW-0418">Kinase</keyword>
<gene>
    <name evidence="2" type="ORF">BEUL_0586</name>
</gene>
<keyword evidence="1" id="KW-0812">Transmembrane</keyword>
<evidence type="ECO:0000313" key="2">
    <source>
        <dbReference type="EMBL" id="OZG69180.1"/>
    </source>
</evidence>
<protein>
    <submittedName>
        <fullName evidence="2">Signal transduction histidine kinase</fullName>
    </submittedName>
</protein>
<evidence type="ECO:0000256" key="1">
    <source>
        <dbReference type="SAM" id="Phobius"/>
    </source>
</evidence>
<keyword evidence="1" id="KW-1133">Transmembrane helix</keyword>
<feature type="transmembrane region" description="Helical" evidence="1">
    <location>
        <begin position="120"/>
        <end position="136"/>
    </location>
</feature>
<dbReference type="Proteomes" id="UP000216057">
    <property type="component" value="Unassembled WGS sequence"/>
</dbReference>
<organism evidence="2 3">
    <name type="scientific">Bifidobacterium eulemuris</name>
    <dbReference type="NCBI Taxonomy" id="1765219"/>
    <lineage>
        <taxon>Bacteria</taxon>
        <taxon>Bacillati</taxon>
        <taxon>Actinomycetota</taxon>
        <taxon>Actinomycetes</taxon>
        <taxon>Bifidobacteriales</taxon>
        <taxon>Bifidobacteriaceae</taxon>
        <taxon>Bifidobacterium</taxon>
    </lineage>
</organism>
<dbReference type="InterPro" id="IPR036890">
    <property type="entry name" value="HATPase_C_sf"/>
</dbReference>
<feature type="transmembrane region" description="Helical" evidence="1">
    <location>
        <begin position="51"/>
        <end position="67"/>
    </location>
</feature>
<dbReference type="Gene3D" id="3.30.565.10">
    <property type="entry name" value="Histidine kinase-like ATPase, C-terminal domain"/>
    <property type="match status" value="1"/>
</dbReference>
<proteinExistence type="predicted"/>
<feature type="transmembrane region" description="Helical" evidence="1">
    <location>
        <begin position="23"/>
        <end position="45"/>
    </location>
</feature>
<comment type="caution">
    <text evidence="2">The sequence shown here is derived from an EMBL/GenBank/DDBJ whole genome shotgun (WGS) entry which is preliminary data.</text>
</comment>
<keyword evidence="1" id="KW-0472">Membrane</keyword>
<reference evidence="2 3" key="1">
    <citation type="journal article" date="2017" name="BMC Genomics">
        <title>Comparative genomic and phylogenomic analyses of the Bifidobacteriaceae family.</title>
        <authorList>
            <person name="Lugli G.A."/>
            <person name="Milani C."/>
            <person name="Turroni F."/>
            <person name="Duranti S."/>
            <person name="Mancabelli L."/>
            <person name="Mangifesta M."/>
            <person name="Ferrario C."/>
            <person name="Modesto M."/>
            <person name="Mattarelli P."/>
            <person name="Jiri K."/>
            <person name="van Sinderen D."/>
            <person name="Ventura M."/>
        </authorList>
    </citation>
    <scope>NUCLEOTIDE SEQUENCE [LARGE SCALE GENOMIC DNA]</scope>
    <source>
        <strain evidence="2 3">DSM 100216</strain>
    </source>
</reference>
<name>A0A261GCN2_9BIFI</name>
<dbReference type="EMBL" id="MWWZ01000004">
    <property type="protein sequence ID" value="OZG69180.1"/>
    <property type="molecule type" value="Genomic_DNA"/>
</dbReference>
<sequence>MGNVPRRLLPDMRRWRDRGPSSTADWVIVCLAMVVLCLAIADWVINPPRTWFGMLCSLGYCLAVALLPCCGFKAAWAVVVLVSVGNLGAGIDSSGPNSTWGLLLAIVALGRNARYWEGAVAIASVVATVTVATIRFPDVMGFSVPDGIVNFAIGLFATYLVGVAVRRSDDKRKRDETERLLARTRRDIATASYFHDAVSGRLTHILVAAEKVRREHPDEYDRMGWREVEREASDALRELHRAIDTMNRESSSVGDGLSLPLADAIESVTAACDKRLKELGYTGDTQIRGVCAAVLDERADEIIALLRELYINIERHCEPSGTTYRMRIGLRPEAVTITQSNDCPQGPSRWISPPASGSGLRLHRARIESFGGEMRTNRDDGQWHVFCRMPLA</sequence>
<accession>A0A261GCN2</accession>
<evidence type="ECO:0000313" key="3">
    <source>
        <dbReference type="Proteomes" id="UP000216057"/>
    </source>
</evidence>
<feature type="transmembrane region" description="Helical" evidence="1">
    <location>
        <begin position="148"/>
        <end position="165"/>
    </location>
</feature>